<accession>F1YPW4</accession>
<organism evidence="1 2">
    <name type="scientific">Gordonia neofelifaecis NRRL B-59395</name>
    <dbReference type="NCBI Taxonomy" id="644548"/>
    <lineage>
        <taxon>Bacteria</taxon>
        <taxon>Bacillati</taxon>
        <taxon>Actinomycetota</taxon>
        <taxon>Actinomycetes</taxon>
        <taxon>Mycobacteriales</taxon>
        <taxon>Gordoniaceae</taxon>
        <taxon>Gordonia</taxon>
    </lineage>
</organism>
<dbReference type="RefSeq" id="WP_009681153.1">
    <property type="nucleotide sequence ID" value="NZ_AEUD01000030.1"/>
</dbReference>
<dbReference type="Proteomes" id="UP000035065">
    <property type="component" value="Unassembled WGS sequence"/>
</dbReference>
<sequence>MCAIRIIAKTATADTAATTAKTTVIIRHSRPGSVPRTTSRATTA</sequence>
<dbReference type="AlphaFoldDB" id="F1YPW4"/>
<name>F1YPW4_9ACTN</name>
<gene>
    <name evidence="1" type="ORF">SCNU_19877</name>
</gene>
<proteinExistence type="predicted"/>
<protein>
    <submittedName>
        <fullName evidence="1">Uncharacterized protein</fullName>
    </submittedName>
</protein>
<evidence type="ECO:0000313" key="2">
    <source>
        <dbReference type="Proteomes" id="UP000035065"/>
    </source>
</evidence>
<dbReference type="STRING" id="644548.SCNU_19877"/>
<keyword evidence="2" id="KW-1185">Reference proteome</keyword>
<dbReference type="EMBL" id="AEUD01000030">
    <property type="protein sequence ID" value="EGD53253.1"/>
    <property type="molecule type" value="Genomic_DNA"/>
</dbReference>
<evidence type="ECO:0000313" key="1">
    <source>
        <dbReference type="EMBL" id="EGD53253.1"/>
    </source>
</evidence>
<reference evidence="1 2" key="1">
    <citation type="journal article" date="2011" name="J. Bacteriol.">
        <title>Draft Genome Sequence of Gordonia neofelifaecis NRRL B-59395, a Cholesterol-Degrading Actinomycete.</title>
        <authorList>
            <person name="Ge F."/>
            <person name="Li W."/>
            <person name="Chen G."/>
            <person name="Liu Y."/>
            <person name="Zhang G."/>
            <person name="Yong B."/>
            <person name="Wang Q."/>
            <person name="Wang N."/>
            <person name="Huang Z."/>
            <person name="Li W."/>
            <person name="Wang J."/>
            <person name="Wu C."/>
            <person name="Xie Q."/>
            <person name="Liu G."/>
        </authorList>
    </citation>
    <scope>NUCLEOTIDE SEQUENCE [LARGE SCALE GENOMIC DNA]</scope>
    <source>
        <strain evidence="1 2">NRRL B-59395</strain>
    </source>
</reference>
<comment type="caution">
    <text evidence="1">The sequence shown here is derived from an EMBL/GenBank/DDBJ whole genome shotgun (WGS) entry which is preliminary data.</text>
</comment>